<reference evidence="4 5" key="1">
    <citation type="submission" date="2021-11" db="EMBL/GenBank/DDBJ databases">
        <authorList>
            <person name="Depoorter E."/>
        </authorList>
    </citation>
    <scope>NUCLEOTIDE SEQUENCE [LARGE SCALE GENOMIC DNA]</scope>
    <source>
        <strain evidence="4 5">LMG 24289</strain>
    </source>
</reference>
<dbReference type="InterPro" id="IPR001647">
    <property type="entry name" value="HTH_TetR"/>
</dbReference>
<dbReference type="PANTHER" id="PTHR43479">
    <property type="entry name" value="ACREF/ENVCD OPERON REPRESSOR-RELATED"/>
    <property type="match status" value="1"/>
</dbReference>
<dbReference type="PROSITE" id="PS50977">
    <property type="entry name" value="HTH_TETR_2"/>
    <property type="match status" value="1"/>
</dbReference>
<dbReference type="Pfam" id="PF00440">
    <property type="entry name" value="TetR_N"/>
    <property type="match status" value="1"/>
</dbReference>
<evidence type="ECO:0000313" key="4">
    <source>
        <dbReference type="EMBL" id="CAH0416922.1"/>
    </source>
</evidence>
<keyword evidence="5" id="KW-1185">Reference proteome</keyword>
<name>A0ABM8Z6U9_9LACO</name>
<feature type="domain" description="HTH tetR-type" evidence="3">
    <location>
        <begin position="13"/>
        <end position="73"/>
    </location>
</feature>
<dbReference type="Proteomes" id="UP000789707">
    <property type="component" value="Unassembled WGS sequence"/>
</dbReference>
<dbReference type="PANTHER" id="PTHR43479:SF11">
    <property type="entry name" value="ACREF_ENVCD OPERON REPRESSOR-RELATED"/>
    <property type="match status" value="1"/>
</dbReference>
<protein>
    <recommendedName>
        <fullName evidence="3">HTH tetR-type domain-containing protein</fullName>
    </recommendedName>
</protein>
<dbReference type="SUPFAM" id="SSF46689">
    <property type="entry name" value="Homeodomain-like"/>
    <property type="match status" value="1"/>
</dbReference>
<keyword evidence="1 2" id="KW-0238">DNA-binding</keyword>
<comment type="caution">
    <text evidence="4">The sequence shown here is derived from an EMBL/GenBank/DDBJ whole genome shotgun (WGS) entry which is preliminary data.</text>
</comment>
<dbReference type="EMBL" id="CAKKNS010000005">
    <property type="protein sequence ID" value="CAH0416922.1"/>
    <property type="molecule type" value="Genomic_DNA"/>
</dbReference>
<evidence type="ECO:0000256" key="1">
    <source>
        <dbReference type="ARBA" id="ARBA00023125"/>
    </source>
</evidence>
<dbReference type="InterPro" id="IPR050624">
    <property type="entry name" value="HTH-type_Tx_Regulator"/>
</dbReference>
<gene>
    <name evidence="4" type="ORF">WFA24289_01239</name>
</gene>
<evidence type="ECO:0000259" key="3">
    <source>
        <dbReference type="PROSITE" id="PS50977"/>
    </source>
</evidence>
<evidence type="ECO:0000256" key="2">
    <source>
        <dbReference type="PROSITE-ProRule" id="PRU00335"/>
    </source>
</evidence>
<proteinExistence type="predicted"/>
<accession>A0ABM8Z6U9</accession>
<feature type="DNA-binding region" description="H-T-H motif" evidence="2">
    <location>
        <begin position="36"/>
        <end position="55"/>
    </location>
</feature>
<dbReference type="Gene3D" id="1.10.357.10">
    <property type="entry name" value="Tetracycline Repressor, domain 2"/>
    <property type="match status" value="1"/>
</dbReference>
<dbReference type="InterPro" id="IPR009057">
    <property type="entry name" value="Homeodomain-like_sf"/>
</dbReference>
<evidence type="ECO:0000313" key="5">
    <source>
        <dbReference type="Proteomes" id="UP000789707"/>
    </source>
</evidence>
<sequence length="193" mass="22367">MTMKNKTQDLRYRKTDQKIRQVFVTLLRSVGYPKITVSLIIKHAAINRSTFYDHYLDKEDLMSQLQLTFIENLTLNLPELNVAAVSNQELINHRIDTLIERLYAERETIRLYLSDRSDGRFTERLTSFAQQLFVQTDIVGELIVPEKYAISAVSGVMLNLIVTWIQADFHESPAEFSNIVNTIAPNLFKIMLK</sequence>
<dbReference type="InterPro" id="IPR039532">
    <property type="entry name" value="TetR_C_Firmicutes"/>
</dbReference>
<dbReference type="Pfam" id="PF14278">
    <property type="entry name" value="TetR_C_8"/>
    <property type="match status" value="1"/>
</dbReference>
<organism evidence="4 5">
    <name type="scientific">Periweissella fabaria</name>
    <dbReference type="NCBI Taxonomy" id="546157"/>
    <lineage>
        <taxon>Bacteria</taxon>
        <taxon>Bacillati</taxon>
        <taxon>Bacillota</taxon>
        <taxon>Bacilli</taxon>
        <taxon>Lactobacillales</taxon>
        <taxon>Lactobacillaceae</taxon>
        <taxon>Periweissella</taxon>
    </lineage>
</organism>